<keyword evidence="2" id="KW-1185">Reference proteome</keyword>
<dbReference type="InterPro" id="IPR001611">
    <property type="entry name" value="Leu-rich_rpt"/>
</dbReference>
<dbReference type="Proteomes" id="UP000235145">
    <property type="component" value="Unassembled WGS sequence"/>
</dbReference>
<dbReference type="Gene3D" id="3.80.10.10">
    <property type="entry name" value="Ribonuclease Inhibitor"/>
    <property type="match status" value="1"/>
</dbReference>
<evidence type="ECO:0008006" key="3">
    <source>
        <dbReference type="Google" id="ProtNLM"/>
    </source>
</evidence>
<dbReference type="SUPFAM" id="SSF52058">
    <property type="entry name" value="L domain-like"/>
    <property type="match status" value="1"/>
</dbReference>
<comment type="caution">
    <text evidence="1">The sequence shown here is derived from an EMBL/GenBank/DDBJ whole genome shotgun (WGS) entry which is preliminary data.</text>
</comment>
<organism evidence="1 2">
    <name type="scientific">Lactuca sativa</name>
    <name type="common">Garden lettuce</name>
    <dbReference type="NCBI Taxonomy" id="4236"/>
    <lineage>
        <taxon>Eukaryota</taxon>
        <taxon>Viridiplantae</taxon>
        <taxon>Streptophyta</taxon>
        <taxon>Embryophyta</taxon>
        <taxon>Tracheophyta</taxon>
        <taxon>Spermatophyta</taxon>
        <taxon>Magnoliopsida</taxon>
        <taxon>eudicotyledons</taxon>
        <taxon>Gunneridae</taxon>
        <taxon>Pentapetalae</taxon>
        <taxon>asterids</taxon>
        <taxon>campanulids</taxon>
        <taxon>Asterales</taxon>
        <taxon>Asteraceae</taxon>
        <taxon>Cichorioideae</taxon>
        <taxon>Cichorieae</taxon>
        <taxon>Lactucinae</taxon>
        <taxon>Lactuca</taxon>
    </lineage>
</organism>
<dbReference type="PANTHER" id="PTHR48065">
    <property type="entry name" value="OS10G0469600 PROTEIN"/>
    <property type="match status" value="1"/>
</dbReference>
<dbReference type="AlphaFoldDB" id="A0A9R1WUL0"/>
<dbReference type="InterPro" id="IPR032675">
    <property type="entry name" value="LRR_dom_sf"/>
</dbReference>
<proteinExistence type="predicted"/>
<accession>A0A9R1WUL0</accession>
<evidence type="ECO:0000313" key="1">
    <source>
        <dbReference type="EMBL" id="KAJ0189580.1"/>
    </source>
</evidence>
<reference evidence="1 2" key="1">
    <citation type="journal article" date="2017" name="Nat. Commun.">
        <title>Genome assembly with in vitro proximity ligation data and whole-genome triplication in lettuce.</title>
        <authorList>
            <person name="Reyes-Chin-Wo S."/>
            <person name="Wang Z."/>
            <person name="Yang X."/>
            <person name="Kozik A."/>
            <person name="Arikit S."/>
            <person name="Song C."/>
            <person name="Xia L."/>
            <person name="Froenicke L."/>
            <person name="Lavelle D.O."/>
            <person name="Truco M.J."/>
            <person name="Xia R."/>
            <person name="Zhu S."/>
            <person name="Xu C."/>
            <person name="Xu H."/>
            <person name="Xu X."/>
            <person name="Cox K."/>
            <person name="Korf I."/>
            <person name="Meyers B.C."/>
            <person name="Michelmore R.W."/>
        </authorList>
    </citation>
    <scope>NUCLEOTIDE SEQUENCE [LARGE SCALE GENOMIC DNA]</scope>
    <source>
        <strain evidence="2">cv. Salinas</strain>
        <tissue evidence="1">Seedlings</tissue>
    </source>
</reference>
<dbReference type="Pfam" id="PF00560">
    <property type="entry name" value="LRR_1"/>
    <property type="match status" value="2"/>
</dbReference>
<protein>
    <recommendedName>
        <fullName evidence="3">Leucine-rich repeat-containing N-terminal plant-type domain-containing protein</fullName>
    </recommendedName>
</protein>
<evidence type="ECO:0000313" key="2">
    <source>
        <dbReference type="Proteomes" id="UP000235145"/>
    </source>
</evidence>
<dbReference type="PANTHER" id="PTHR48065:SF54">
    <property type="entry name" value="LEUCINE-RICH REPEAT DOMAIN, L DOMAIN-LIKE PROTEIN-RELATED"/>
    <property type="match status" value="1"/>
</dbReference>
<name>A0A9R1WUL0_LACSA</name>
<gene>
    <name evidence="1" type="ORF">LSAT_V11C800442580</name>
</gene>
<dbReference type="EMBL" id="NBSK02000008">
    <property type="protein sequence ID" value="KAJ0189580.1"/>
    <property type="molecule type" value="Genomic_DNA"/>
</dbReference>
<sequence>MVTFVEMYFATNCFIKITFLVGGFQDLEYLDLFQNRLTRKNPNCFKNLQYLETMRFNSNRLRGVLPNWIALQFLSKLRLNNNNFIVLDVGDNKLSGNIPKWIGDVFIFDCFKVTP</sequence>